<keyword evidence="5 8" id="KW-1133">Transmembrane helix</keyword>
<evidence type="ECO:0000256" key="3">
    <source>
        <dbReference type="ARBA" id="ARBA00022679"/>
    </source>
</evidence>
<dbReference type="Pfam" id="PF00953">
    <property type="entry name" value="Glycos_transf_4"/>
    <property type="match status" value="1"/>
</dbReference>
<feature type="transmembrane region" description="Helical" evidence="8">
    <location>
        <begin position="128"/>
        <end position="146"/>
    </location>
</feature>
<keyword evidence="7" id="KW-0460">Magnesium</keyword>
<keyword evidence="3 9" id="KW-0808">Transferase</keyword>
<dbReference type="CDD" id="cd06853">
    <property type="entry name" value="GT_WecA_like"/>
    <property type="match status" value="1"/>
</dbReference>
<keyword evidence="7" id="KW-0479">Metal-binding</keyword>
<feature type="transmembrane region" description="Helical" evidence="8">
    <location>
        <begin position="183"/>
        <end position="202"/>
    </location>
</feature>
<comment type="cofactor">
    <cofactor evidence="7">
        <name>Mg(2+)</name>
        <dbReference type="ChEBI" id="CHEBI:18420"/>
    </cofactor>
</comment>
<feature type="transmembrane region" description="Helical" evidence="8">
    <location>
        <begin position="98"/>
        <end position="116"/>
    </location>
</feature>
<feature type="transmembrane region" description="Helical" evidence="8">
    <location>
        <begin position="6"/>
        <end position="30"/>
    </location>
</feature>
<feature type="binding site" evidence="7">
    <location>
        <position position="216"/>
    </location>
    <ligand>
        <name>Mg(2+)</name>
        <dbReference type="ChEBI" id="CHEBI:18420"/>
    </ligand>
</feature>
<evidence type="ECO:0000256" key="8">
    <source>
        <dbReference type="SAM" id="Phobius"/>
    </source>
</evidence>
<dbReference type="PANTHER" id="PTHR22926">
    <property type="entry name" value="PHOSPHO-N-ACETYLMURAMOYL-PENTAPEPTIDE-TRANSFERASE"/>
    <property type="match status" value="1"/>
</dbReference>
<dbReference type="GO" id="GO:0009103">
    <property type="term" value="P:lipopolysaccharide biosynthetic process"/>
    <property type="evidence" value="ECO:0007669"/>
    <property type="project" value="TreeGrafter"/>
</dbReference>
<comment type="subcellular location">
    <subcellularLocation>
        <location evidence="1">Cell membrane</location>
        <topology evidence="1">Multi-pass membrane protein</topology>
    </subcellularLocation>
</comment>
<dbReference type="GO" id="GO:0016780">
    <property type="term" value="F:phosphotransferase activity, for other substituted phosphate groups"/>
    <property type="evidence" value="ECO:0007669"/>
    <property type="project" value="InterPro"/>
</dbReference>
<sequence length="355" mass="37967">MPESLSVFLIGLIIAGILAPIVLLLSPRLGLVDHPGGRKRHCAPTPLVGGLLIYAALWALPVTGRMSVQVFALLTLATVTVVVGCLDDRRELNAKLRLLVQAVLGLLMALWAGVVLDNFGDLLGTGPLHLGLWIALPMTVFAVAAAQNAYNMVDGIDGLAGGLAAIPIAFVTGLAWFAGEAPLFELCLAAGAGLCVFLVMNYPLPGRKKALTFLGDNGSTLIGLLIAWIVIAAAQAGLFRPVFALYLLALPLLDGAGVMWRRVSRGVHLFTPGRDHLHHILTDSGLRDRYVTYFLTVLALLIAGFGWLMERAGVPELLMFVLFLVMLMLSVMLPVNAIQIRGLFKARLPGHLSEH</sequence>
<evidence type="ECO:0000256" key="6">
    <source>
        <dbReference type="ARBA" id="ARBA00023136"/>
    </source>
</evidence>
<dbReference type="RefSeq" id="WP_091532527.1">
    <property type="nucleotide sequence ID" value="NZ_FOOC01000004.1"/>
</dbReference>
<feature type="transmembrane region" description="Helical" evidence="8">
    <location>
        <begin position="42"/>
        <end position="60"/>
    </location>
</feature>
<proteinExistence type="predicted"/>
<dbReference type="GO" id="GO:0005886">
    <property type="term" value="C:plasma membrane"/>
    <property type="evidence" value="ECO:0007669"/>
    <property type="project" value="UniProtKB-SubCell"/>
</dbReference>
<dbReference type="EMBL" id="FOOC01000004">
    <property type="protein sequence ID" value="SFF42514.1"/>
    <property type="molecule type" value="Genomic_DNA"/>
</dbReference>
<organism evidence="9 10">
    <name type="scientific">Fontimonas thermophila</name>
    <dbReference type="NCBI Taxonomy" id="1076937"/>
    <lineage>
        <taxon>Bacteria</taxon>
        <taxon>Pseudomonadati</taxon>
        <taxon>Pseudomonadota</taxon>
        <taxon>Gammaproteobacteria</taxon>
        <taxon>Nevskiales</taxon>
        <taxon>Nevskiaceae</taxon>
        <taxon>Fontimonas</taxon>
    </lineage>
</organism>
<protein>
    <submittedName>
        <fullName evidence="9">UDP-GlcNAc:undecaprenyl-phosphate GlcNAc-1-phosphate transferase</fullName>
    </submittedName>
</protein>
<dbReference type="InterPro" id="IPR000715">
    <property type="entry name" value="Glycosyl_transferase_4"/>
</dbReference>
<dbReference type="AlphaFoldDB" id="A0A1I2IJT8"/>
<dbReference type="STRING" id="1076937.SAMN04488120_10424"/>
<evidence type="ECO:0000313" key="10">
    <source>
        <dbReference type="Proteomes" id="UP000199771"/>
    </source>
</evidence>
<keyword evidence="10" id="KW-1185">Reference proteome</keyword>
<dbReference type="Proteomes" id="UP000199771">
    <property type="component" value="Unassembled WGS sequence"/>
</dbReference>
<keyword evidence="4 8" id="KW-0812">Transmembrane</keyword>
<dbReference type="GO" id="GO:0071555">
    <property type="term" value="P:cell wall organization"/>
    <property type="evidence" value="ECO:0007669"/>
    <property type="project" value="TreeGrafter"/>
</dbReference>
<keyword evidence="6 8" id="KW-0472">Membrane</keyword>
<dbReference type="PANTHER" id="PTHR22926:SF3">
    <property type="entry name" value="UNDECAPRENYL-PHOSPHATE ALPHA-N-ACETYLGLUCOSAMINYL 1-PHOSPHATE TRANSFERASE"/>
    <property type="match status" value="1"/>
</dbReference>
<evidence type="ECO:0000256" key="5">
    <source>
        <dbReference type="ARBA" id="ARBA00022989"/>
    </source>
</evidence>
<gene>
    <name evidence="9" type="ORF">SAMN04488120_10424</name>
</gene>
<reference evidence="9 10" key="1">
    <citation type="submission" date="2016-10" db="EMBL/GenBank/DDBJ databases">
        <authorList>
            <person name="de Groot N.N."/>
        </authorList>
    </citation>
    <scope>NUCLEOTIDE SEQUENCE [LARGE SCALE GENOMIC DNA]</scope>
    <source>
        <strain evidence="9 10">DSM 23609</strain>
    </source>
</reference>
<name>A0A1I2IJT8_9GAMM</name>
<feature type="transmembrane region" description="Helical" evidence="8">
    <location>
        <begin position="66"/>
        <end position="86"/>
    </location>
</feature>
<feature type="transmembrane region" description="Helical" evidence="8">
    <location>
        <begin position="242"/>
        <end position="260"/>
    </location>
</feature>
<evidence type="ECO:0000256" key="4">
    <source>
        <dbReference type="ARBA" id="ARBA00022692"/>
    </source>
</evidence>
<feature type="transmembrane region" description="Helical" evidence="8">
    <location>
        <begin position="214"/>
        <end position="236"/>
    </location>
</feature>
<evidence type="ECO:0000256" key="2">
    <source>
        <dbReference type="ARBA" id="ARBA00022475"/>
    </source>
</evidence>
<feature type="transmembrane region" description="Helical" evidence="8">
    <location>
        <begin position="290"/>
        <end position="308"/>
    </location>
</feature>
<evidence type="ECO:0000256" key="1">
    <source>
        <dbReference type="ARBA" id="ARBA00004651"/>
    </source>
</evidence>
<dbReference type="OrthoDB" id="9783652at2"/>
<evidence type="ECO:0000313" key="9">
    <source>
        <dbReference type="EMBL" id="SFF42514.1"/>
    </source>
</evidence>
<feature type="binding site" evidence="7">
    <location>
        <position position="151"/>
    </location>
    <ligand>
        <name>Mg(2+)</name>
        <dbReference type="ChEBI" id="CHEBI:18420"/>
    </ligand>
</feature>
<dbReference type="GO" id="GO:0044038">
    <property type="term" value="P:cell wall macromolecule biosynthetic process"/>
    <property type="evidence" value="ECO:0007669"/>
    <property type="project" value="TreeGrafter"/>
</dbReference>
<feature type="transmembrane region" description="Helical" evidence="8">
    <location>
        <begin position="320"/>
        <end position="338"/>
    </location>
</feature>
<keyword evidence="2" id="KW-1003">Cell membrane</keyword>
<accession>A0A1I2IJT8</accession>
<feature type="transmembrane region" description="Helical" evidence="8">
    <location>
        <begin position="158"/>
        <end position="177"/>
    </location>
</feature>
<dbReference type="GO" id="GO:0046872">
    <property type="term" value="F:metal ion binding"/>
    <property type="evidence" value="ECO:0007669"/>
    <property type="project" value="UniProtKB-KW"/>
</dbReference>
<evidence type="ECO:0000256" key="7">
    <source>
        <dbReference type="PIRSR" id="PIRSR600715-1"/>
    </source>
</evidence>